<dbReference type="RefSeq" id="WP_187748504.1">
    <property type="nucleotide sequence ID" value="NZ_CP060828.1"/>
</dbReference>
<gene>
    <name evidence="2" type="ORF">IAG44_20285</name>
</gene>
<protein>
    <submittedName>
        <fullName evidence="2">Uncharacterized protein</fullName>
    </submittedName>
</protein>
<dbReference type="KEGG" id="sroi:IAG44_20285"/>
<feature type="region of interest" description="Disordered" evidence="1">
    <location>
        <begin position="83"/>
        <end position="156"/>
    </location>
</feature>
<feature type="compositionally biased region" description="Basic and acidic residues" evidence="1">
    <location>
        <begin position="102"/>
        <end position="111"/>
    </location>
</feature>
<sequence length="263" mass="28538">MTELVWSRSRAKRGSLLVMLALAREADDRGWVSLSLEQIAKLARLSARAVTNCLPELSALGELSYTPGSGRAVTNRYSLLLGSSDTPAQQREPGSDFPETAAETRKLEPETPKSLPGSREASSVLRGSGSTPVGSTTSSEQQAGLLSPRTTPRAAEGIPADAKDLVAALTSAGMVVGWRLTEDEWARVTALSARWGVERLVEVISRRWDPGRPPQSARYLLRIWDDLPTQVPAAHNVVPLRREPGGWKPYRNPARASAYQNGF</sequence>
<name>A0A7H0IFG9_9ACTN</name>
<dbReference type="Proteomes" id="UP000516052">
    <property type="component" value="Chromosome"/>
</dbReference>
<proteinExistence type="predicted"/>
<reference evidence="2 3" key="1">
    <citation type="submission" date="2020-08" db="EMBL/GenBank/DDBJ databases">
        <title>A novel species.</title>
        <authorList>
            <person name="Gao J."/>
        </authorList>
    </citation>
    <scope>NUCLEOTIDE SEQUENCE [LARGE SCALE GENOMIC DNA]</scope>
    <source>
        <strain evidence="2 3">CRXT-G-22</strain>
    </source>
</reference>
<dbReference type="AlphaFoldDB" id="A0A7H0IFG9"/>
<organism evidence="2 3">
    <name type="scientific">Streptomyces roseirectus</name>
    <dbReference type="NCBI Taxonomy" id="2768066"/>
    <lineage>
        <taxon>Bacteria</taxon>
        <taxon>Bacillati</taxon>
        <taxon>Actinomycetota</taxon>
        <taxon>Actinomycetes</taxon>
        <taxon>Kitasatosporales</taxon>
        <taxon>Streptomycetaceae</taxon>
        <taxon>Streptomyces</taxon>
    </lineage>
</organism>
<keyword evidence="3" id="KW-1185">Reference proteome</keyword>
<accession>A0A7H0IFG9</accession>
<evidence type="ECO:0000256" key="1">
    <source>
        <dbReference type="SAM" id="MobiDB-lite"/>
    </source>
</evidence>
<evidence type="ECO:0000313" key="3">
    <source>
        <dbReference type="Proteomes" id="UP000516052"/>
    </source>
</evidence>
<feature type="compositionally biased region" description="Polar residues" evidence="1">
    <location>
        <begin position="140"/>
        <end position="150"/>
    </location>
</feature>
<dbReference type="EMBL" id="CP060828">
    <property type="protein sequence ID" value="QNP71535.1"/>
    <property type="molecule type" value="Genomic_DNA"/>
</dbReference>
<feature type="compositionally biased region" description="Low complexity" evidence="1">
    <location>
        <begin position="127"/>
        <end position="139"/>
    </location>
</feature>
<evidence type="ECO:0000313" key="2">
    <source>
        <dbReference type="EMBL" id="QNP71535.1"/>
    </source>
</evidence>